<dbReference type="PROSITE" id="PS50835">
    <property type="entry name" value="IG_LIKE"/>
    <property type="match status" value="2"/>
</dbReference>
<dbReference type="SUPFAM" id="SSF48726">
    <property type="entry name" value="Immunoglobulin"/>
    <property type="match status" value="1"/>
</dbReference>
<dbReference type="Gene3D" id="2.60.120.380">
    <property type="match status" value="1"/>
</dbReference>
<dbReference type="GO" id="GO:0005886">
    <property type="term" value="C:plasma membrane"/>
    <property type="evidence" value="ECO:0007669"/>
    <property type="project" value="TreeGrafter"/>
</dbReference>
<protein>
    <submittedName>
        <fullName evidence="3">Putative Ig domain-containing protein</fullName>
    </submittedName>
</protein>
<dbReference type="Pfam" id="PF05345">
    <property type="entry name" value="He_PIG"/>
    <property type="match status" value="1"/>
</dbReference>
<dbReference type="SMART" id="SM00409">
    <property type="entry name" value="IG"/>
    <property type="match status" value="1"/>
</dbReference>
<dbReference type="InterPro" id="IPR003599">
    <property type="entry name" value="Ig_sub"/>
</dbReference>
<dbReference type="EMBL" id="FUYE01000006">
    <property type="protein sequence ID" value="SKA94940.1"/>
    <property type="molecule type" value="Genomic_DNA"/>
</dbReference>
<dbReference type="RefSeq" id="WP_078813454.1">
    <property type="nucleotide sequence ID" value="NZ_FUYE01000006.1"/>
</dbReference>
<dbReference type="Pfam" id="PF07679">
    <property type="entry name" value="I-set"/>
    <property type="match status" value="1"/>
</dbReference>
<dbReference type="SMART" id="SM00408">
    <property type="entry name" value="IGc2"/>
    <property type="match status" value="1"/>
</dbReference>
<evidence type="ECO:0000256" key="1">
    <source>
        <dbReference type="ARBA" id="ARBA00023319"/>
    </source>
</evidence>
<dbReference type="InterPro" id="IPR007280">
    <property type="entry name" value="Peptidase_C_arc/bac"/>
</dbReference>
<dbReference type="PANTHER" id="PTHR10075">
    <property type="entry name" value="BASIGIN RELATED"/>
    <property type="match status" value="1"/>
</dbReference>
<dbReference type="InterPro" id="IPR007110">
    <property type="entry name" value="Ig-like_dom"/>
</dbReference>
<dbReference type="OrthoDB" id="195961at2"/>
<dbReference type="CDD" id="cd00096">
    <property type="entry name" value="Ig"/>
    <property type="match status" value="1"/>
</dbReference>
<sequence>MRLKLLLPILLTSLIVAATWLGSTSNPESSTQVPVTSAPPHEQEKIQPAAVAFETVSDTATPSKLLPDHELHLWQAVGTAARTPLQAATRGETRLMEVTAQPYDLQAELKAGDVIAIPLMNGEQAVGTVNLVQPDLQGWVRVGGHLAEPSTGTFYLASDGQHIHATLLLPERQQAYLIEPQEDGRTLMKEVPLSSVVCHQAGQPTANSETSSVTSTVPRLSSRPSATAVIYLDLDGETVTDPAWNGGQEIQALSPNLTISEIISFWRSVAEDFAPFDIDVTTDLARYEAAPVQRRTRCIITPSNGWYGDVSGVAMLSSFANAGTALSSTVPCWCFNAKAVTASHEVGHTLGLSHDGLTNPATAYYTGHGTGTLSWGPIMGDATNRTISQWSKGEYANANQTQDDVAIIAGSTNGFGFVPDEAGDTRETATPIPLPDTRFVQEGIISQQSDVDYYQFTTEGGALQIIAIPNPDTPNLDIDLELQDANGEVLASSRPAGASNKSVSSNFSSFILWDLEAGTYYLKVQGSANGDPLTTGYSSYGSLGPYTLRGFIHSLTAPSVTPGKLEVADIISGYTKLDFGSKAVNGLSLTRHFIVYNNGSTPISGITAQVTGSGADHFSVGALGKTSLEPGGLTTFSIRFTPGAPGIHTVDLHVSATGGGSPDVTAQIFAEGTPGVGAPSISNFSTDQALKVGENLVLTGVINGAPPLNVQWLKNGKVISKQTGDSLTFAPVKGSDAGDYQLRITNSLGLATRSCSIGVIDSPPEYFQKKINGGAALTVKTYAPPSATQTRLDWQRDGSSFSPSTPTVTVSLEGTYVCRVTFHLPNNKFISVSTRPSYVTNVLTPELDQNFELDPIFVTQEISIQLPFSHSPTRYMAKGLPPGLTLNPTTGILTGRPTAVRYIKGELWPYVALFTATNAAGKSAHEGNRHIWVKPLPEGFSGIFTGFIPPHPTLTQGLGGTMTVTVHPFGTYSGTAKFGTRSYRFKGSFGYESETWIESEAFIPLKAPLPSLKFHLLSYPDDNRIELSASDKDTEEGLFHATLYRNVWIDPWKKNGFAAFHHGRGTAGILPLNPDPERIDEYPQGEGFLVYTVAHNGTITWQGRLPDGTAIAGSCPQGPEGQFPLYQLLYKNKSYISSQMFLGVSGEGDTQLTGRVLWVKPDEGDRSKGRNYKHGYQLDSMVLGSSYNIPIGGKPSIPFPQAHLNFSSGALSSPLNIPVIITPKLTAQVLSKANNLKISFNYLTGLYSGSFVTEEGERRSSSFQGVFVKRLNRGVGYHLMPALSSPPDTTPKTSPILSGPAIFIPIPDDEE</sequence>
<name>A0A1T4XZI8_9BACT</name>
<proteinExistence type="predicted"/>
<dbReference type="InterPro" id="IPR003598">
    <property type="entry name" value="Ig_sub2"/>
</dbReference>
<dbReference type="SUPFAM" id="SSF89260">
    <property type="entry name" value="Collagen-binding domain"/>
    <property type="match status" value="1"/>
</dbReference>
<dbReference type="STRING" id="48467.SAMN02745166_02249"/>
<dbReference type="InterPro" id="IPR013098">
    <property type="entry name" value="Ig_I-set"/>
</dbReference>
<reference evidence="4" key="1">
    <citation type="submission" date="2017-02" db="EMBL/GenBank/DDBJ databases">
        <authorList>
            <person name="Varghese N."/>
            <person name="Submissions S."/>
        </authorList>
    </citation>
    <scope>NUCLEOTIDE SEQUENCE [LARGE SCALE GENOMIC DNA]</scope>
    <source>
        <strain evidence="4">ATCC 700200</strain>
    </source>
</reference>
<dbReference type="Proteomes" id="UP000190774">
    <property type="component" value="Unassembled WGS sequence"/>
</dbReference>
<feature type="domain" description="Ig-like" evidence="2">
    <location>
        <begin position="764"/>
        <end position="831"/>
    </location>
</feature>
<feature type="domain" description="Ig-like" evidence="2">
    <location>
        <begin position="679"/>
        <end position="758"/>
    </location>
</feature>
<evidence type="ECO:0000313" key="3">
    <source>
        <dbReference type="EMBL" id="SKA94940.1"/>
    </source>
</evidence>
<evidence type="ECO:0000259" key="2">
    <source>
        <dbReference type="PROSITE" id="PS50835"/>
    </source>
</evidence>
<dbReference type="GO" id="GO:0007156">
    <property type="term" value="P:homophilic cell adhesion via plasma membrane adhesion molecules"/>
    <property type="evidence" value="ECO:0007669"/>
    <property type="project" value="TreeGrafter"/>
</dbReference>
<dbReference type="GO" id="GO:0098632">
    <property type="term" value="F:cell-cell adhesion mediator activity"/>
    <property type="evidence" value="ECO:0007669"/>
    <property type="project" value="TreeGrafter"/>
</dbReference>
<organism evidence="3 4">
    <name type="scientific">Prosthecobacter debontii</name>
    <dbReference type="NCBI Taxonomy" id="48467"/>
    <lineage>
        <taxon>Bacteria</taxon>
        <taxon>Pseudomonadati</taxon>
        <taxon>Verrucomicrobiota</taxon>
        <taxon>Verrucomicrobiia</taxon>
        <taxon>Verrucomicrobiales</taxon>
        <taxon>Verrucomicrobiaceae</taxon>
        <taxon>Prosthecobacter</taxon>
    </lineage>
</organism>
<gene>
    <name evidence="3" type="ORF">SAMN02745166_02249</name>
</gene>
<dbReference type="InterPro" id="IPR036179">
    <property type="entry name" value="Ig-like_dom_sf"/>
</dbReference>
<keyword evidence="1" id="KW-0393">Immunoglobulin domain</keyword>
<dbReference type="Pfam" id="PF04151">
    <property type="entry name" value="PPC"/>
    <property type="match status" value="1"/>
</dbReference>
<accession>A0A1T4XZI8</accession>
<keyword evidence="4" id="KW-1185">Reference proteome</keyword>
<evidence type="ECO:0000313" key="4">
    <source>
        <dbReference type="Proteomes" id="UP000190774"/>
    </source>
</evidence>
<dbReference type="SUPFAM" id="SSF55486">
    <property type="entry name" value="Metalloproteases ('zincins'), catalytic domain"/>
    <property type="match status" value="1"/>
</dbReference>
<dbReference type="InterPro" id="IPR013783">
    <property type="entry name" value="Ig-like_fold"/>
</dbReference>
<dbReference type="Gene3D" id="2.60.40.10">
    <property type="entry name" value="Immunoglobulins"/>
    <property type="match status" value="3"/>
</dbReference>
<dbReference type="PANTHER" id="PTHR10075:SF14">
    <property type="entry name" value="CELL ADHESION MOLECULE DSCAM2-RELATED"/>
    <property type="match status" value="1"/>
</dbReference>